<sequence length="798" mass="85501">MNEELFSPAASQASTCPHLGLREDPNAVALIPTAIHRCYARNRPFAPDLEHQETFCLRAGHGACPHFRPVTPESALKAEPSRPRWMKRVGRLLSPTRLAAAVVSVLLVVLAVQAYHLMALTGATFTTPLVEEVPTSVPTVSLLPTPTPTPPRASPTAAPAQANTAVSFDRFVTPTPVPGGEIFAISPQPGDAGWWSTQGERPNHLGDSFLYVGQYGGQSYIAGVRFDLSRVPRGAAIVDAQLRLTGLRADRFSPDVPGTWLVQLIAEADVPELTTSTFLQFYAAPASITLFPQLTQADLAEGRSNVWNLDGNIRAWLTQQLLDGATTLTLRIISSIPAGESLFAWDSGLGPESGREAPLLLLNVGPPPTATPPLPTRPVVVATLTPAPGNALTAVAAAQTATAEASLFGTPTPIPYQIVTPTPTPANLATVQAIAYQLNLPPVLVDTPQPANAATATEIAAYATAVALTTGTFTPVPTNYVTPFIYYPSPPAENVATAAARVIMATAAAQRGDPTATPLPYNAVPAIYIYATETPANQETAVAQIQQRNADAITTGTPTPTPFNLVVITRVPPPTPTPIPLTVGLDALTPTPTATPTRVVTAADLAQFSGKILFLSDRAGGGEPTTWVMDPATGSVLAMVTDRQLHRLAQELILPYSPDGRQKAIVEADNRGELQIKVLSLEYGTKQQLTNYQSVYFDVLTYDPAWSPRGDLIAFVSNNSGGDEIYTVDPQGQNIVRLTFNDWEWDKHPTWSPDGSQIAFYSNRETQRKQIWIMDADGSNVRNLSNSPYNDWDPVWVR</sequence>
<proteinExistence type="inferred from homology"/>
<comment type="similarity">
    <text evidence="1">Belongs to the TolB family.</text>
</comment>
<keyword evidence="2" id="KW-1133">Transmembrane helix</keyword>
<evidence type="ECO:0000256" key="2">
    <source>
        <dbReference type="SAM" id="Phobius"/>
    </source>
</evidence>
<keyword evidence="2" id="KW-0812">Transmembrane</keyword>
<dbReference type="InParanoid" id="A0A540VFI5"/>
<dbReference type="PANTHER" id="PTHR36842:SF1">
    <property type="entry name" value="PROTEIN TOLB"/>
    <property type="match status" value="1"/>
</dbReference>
<keyword evidence="4" id="KW-1185">Reference proteome</keyword>
<protein>
    <recommendedName>
        <fullName evidence="5">DUF5050 domain-containing protein</fullName>
    </recommendedName>
</protein>
<reference evidence="3 4" key="1">
    <citation type="submission" date="2019-06" db="EMBL/GenBank/DDBJ databases">
        <title>Genome sequence of Litorilinea aerophila BAA-2444.</title>
        <authorList>
            <person name="Maclea K.S."/>
            <person name="Maurais E.G."/>
            <person name="Iannazzi L.C."/>
        </authorList>
    </citation>
    <scope>NUCLEOTIDE SEQUENCE [LARGE SCALE GENOMIC DNA]</scope>
    <source>
        <strain evidence="3 4">ATCC BAA-2444</strain>
    </source>
</reference>
<dbReference type="OrthoDB" id="139813at2"/>
<dbReference type="Proteomes" id="UP000317371">
    <property type="component" value="Unassembled WGS sequence"/>
</dbReference>
<dbReference type="AlphaFoldDB" id="A0A540VFI5"/>
<dbReference type="InterPro" id="IPR011042">
    <property type="entry name" value="6-blade_b-propeller_TolB-like"/>
</dbReference>
<dbReference type="InterPro" id="IPR011659">
    <property type="entry name" value="WD40"/>
</dbReference>
<keyword evidence="2" id="KW-0472">Membrane</keyword>
<evidence type="ECO:0008006" key="5">
    <source>
        <dbReference type="Google" id="ProtNLM"/>
    </source>
</evidence>
<dbReference type="EMBL" id="VIGC01000013">
    <property type="protein sequence ID" value="TQE95519.1"/>
    <property type="molecule type" value="Genomic_DNA"/>
</dbReference>
<gene>
    <name evidence="3" type="ORF">FKZ61_11800</name>
</gene>
<dbReference type="Gene3D" id="2.120.10.30">
    <property type="entry name" value="TolB, C-terminal domain"/>
    <property type="match status" value="1"/>
</dbReference>
<feature type="transmembrane region" description="Helical" evidence="2">
    <location>
        <begin position="98"/>
        <end position="118"/>
    </location>
</feature>
<evidence type="ECO:0000313" key="4">
    <source>
        <dbReference type="Proteomes" id="UP000317371"/>
    </source>
</evidence>
<evidence type="ECO:0000256" key="1">
    <source>
        <dbReference type="ARBA" id="ARBA00009820"/>
    </source>
</evidence>
<name>A0A540VFI5_9CHLR</name>
<organism evidence="3 4">
    <name type="scientific">Litorilinea aerophila</name>
    <dbReference type="NCBI Taxonomy" id="1204385"/>
    <lineage>
        <taxon>Bacteria</taxon>
        <taxon>Bacillati</taxon>
        <taxon>Chloroflexota</taxon>
        <taxon>Caldilineae</taxon>
        <taxon>Caldilineales</taxon>
        <taxon>Caldilineaceae</taxon>
        <taxon>Litorilinea</taxon>
    </lineage>
</organism>
<comment type="caution">
    <text evidence="3">The sequence shown here is derived from an EMBL/GenBank/DDBJ whole genome shotgun (WGS) entry which is preliminary data.</text>
</comment>
<dbReference type="SUPFAM" id="SSF69304">
    <property type="entry name" value="Tricorn protease N-terminal domain"/>
    <property type="match status" value="1"/>
</dbReference>
<accession>A0A540VFI5</accession>
<dbReference type="Pfam" id="PF07676">
    <property type="entry name" value="PD40"/>
    <property type="match status" value="2"/>
</dbReference>
<dbReference type="PANTHER" id="PTHR36842">
    <property type="entry name" value="PROTEIN TOLB HOMOLOG"/>
    <property type="match status" value="1"/>
</dbReference>
<dbReference type="RefSeq" id="WP_141610338.1">
    <property type="nucleotide sequence ID" value="NZ_VIGC02000013.1"/>
</dbReference>
<evidence type="ECO:0000313" key="3">
    <source>
        <dbReference type="EMBL" id="TQE95519.1"/>
    </source>
</evidence>